<dbReference type="EMBL" id="AP022595">
    <property type="protein sequence ID" value="BBY58079.1"/>
    <property type="molecule type" value="Genomic_DNA"/>
</dbReference>
<keyword evidence="3" id="KW-1185">Reference proteome</keyword>
<dbReference type="KEGG" id="msar:MSAR_12150"/>
<evidence type="ECO:0000259" key="1">
    <source>
        <dbReference type="Pfam" id="PF13577"/>
    </source>
</evidence>
<dbReference type="AlphaFoldDB" id="A0A7I7SPD2"/>
<dbReference type="SUPFAM" id="SSF54427">
    <property type="entry name" value="NTF2-like"/>
    <property type="match status" value="1"/>
</dbReference>
<evidence type="ECO:0000313" key="2">
    <source>
        <dbReference type="EMBL" id="BBY58079.1"/>
    </source>
</evidence>
<dbReference type="InterPro" id="IPR037401">
    <property type="entry name" value="SnoaL-like"/>
</dbReference>
<evidence type="ECO:0000313" key="3">
    <source>
        <dbReference type="Proteomes" id="UP000466445"/>
    </source>
</evidence>
<feature type="domain" description="SnoaL-like" evidence="1">
    <location>
        <begin position="4"/>
        <end position="126"/>
    </location>
</feature>
<dbReference type="Gene3D" id="3.10.450.50">
    <property type="match status" value="1"/>
</dbReference>
<name>A0A7I7SPD2_9MYCO</name>
<sequence>MSDRLADIHAIRDVVALYCRGVDRLDLDLVRQAYHPDGIDHHIGFDGTVDEFVPWLGRGLEFLAGTMHFIGNHHVDFVGDDIAISETYLTATHWGKPDQGKANFTTGARYVDHMERRDGRWAIAERWAVREWTRPDVFVAPERPGPRGTRDADDPLSVLVKRFGV</sequence>
<proteinExistence type="predicted"/>
<protein>
    <recommendedName>
        <fullName evidence="1">SnoaL-like domain-containing protein</fullName>
    </recommendedName>
</protein>
<dbReference type="InterPro" id="IPR032710">
    <property type="entry name" value="NTF2-like_dom_sf"/>
</dbReference>
<gene>
    <name evidence="2" type="ORF">MSAR_12150</name>
</gene>
<dbReference type="Proteomes" id="UP000466445">
    <property type="component" value="Chromosome"/>
</dbReference>
<accession>A0A7I7SPD2</accession>
<organism evidence="2 3">
    <name type="scientific">Mycolicibacterium sarraceniae</name>
    <dbReference type="NCBI Taxonomy" id="1534348"/>
    <lineage>
        <taxon>Bacteria</taxon>
        <taxon>Bacillati</taxon>
        <taxon>Actinomycetota</taxon>
        <taxon>Actinomycetes</taxon>
        <taxon>Mycobacteriales</taxon>
        <taxon>Mycobacteriaceae</taxon>
        <taxon>Mycolicibacterium</taxon>
    </lineage>
</organism>
<dbReference type="Pfam" id="PF13577">
    <property type="entry name" value="SnoaL_4"/>
    <property type="match status" value="1"/>
</dbReference>
<reference evidence="2 3" key="1">
    <citation type="journal article" date="2019" name="Emerg. Microbes Infect.">
        <title>Comprehensive subspecies identification of 175 nontuberculous mycobacteria species based on 7547 genomic profiles.</title>
        <authorList>
            <person name="Matsumoto Y."/>
            <person name="Kinjo T."/>
            <person name="Motooka D."/>
            <person name="Nabeya D."/>
            <person name="Jung N."/>
            <person name="Uechi K."/>
            <person name="Horii T."/>
            <person name="Iida T."/>
            <person name="Fujita J."/>
            <person name="Nakamura S."/>
        </authorList>
    </citation>
    <scope>NUCLEOTIDE SEQUENCE [LARGE SCALE GENOMIC DNA]</scope>
    <source>
        <strain evidence="2 3">JCM 30395</strain>
    </source>
</reference>